<dbReference type="EMBL" id="QKTX01000001">
    <property type="protein sequence ID" value="PZV87396.1"/>
    <property type="molecule type" value="Genomic_DNA"/>
</dbReference>
<dbReference type="AlphaFoldDB" id="A0A326SBH1"/>
<accession>A0A326SBH1</accession>
<evidence type="ECO:0000313" key="3">
    <source>
        <dbReference type="Proteomes" id="UP000248917"/>
    </source>
</evidence>
<evidence type="ECO:0000313" key="2">
    <source>
        <dbReference type="EMBL" id="PZV87396.1"/>
    </source>
</evidence>
<gene>
    <name evidence="2" type="ORF">CLV31_101269</name>
</gene>
<dbReference type="OrthoDB" id="1522941at2"/>
<dbReference type="Proteomes" id="UP000248917">
    <property type="component" value="Unassembled WGS sequence"/>
</dbReference>
<dbReference type="RefSeq" id="WP_111391078.1">
    <property type="nucleotide sequence ID" value="NZ_QKTX01000001.1"/>
</dbReference>
<evidence type="ECO:0000256" key="1">
    <source>
        <dbReference type="ARBA" id="ARBA00022857"/>
    </source>
</evidence>
<dbReference type="GO" id="GO:0008218">
    <property type="term" value="P:bioluminescence"/>
    <property type="evidence" value="ECO:0007669"/>
    <property type="project" value="InterPro"/>
</dbReference>
<keyword evidence="3" id="KW-1185">Reference proteome</keyword>
<dbReference type="Pfam" id="PF05893">
    <property type="entry name" value="LuxC"/>
    <property type="match status" value="1"/>
</dbReference>
<dbReference type="GO" id="GO:0003995">
    <property type="term" value="F:acyl-CoA dehydrogenase activity"/>
    <property type="evidence" value="ECO:0007669"/>
    <property type="project" value="InterPro"/>
</dbReference>
<comment type="caution">
    <text evidence="2">The sequence shown here is derived from an EMBL/GenBank/DDBJ whole genome shotgun (WGS) entry which is preliminary data.</text>
</comment>
<organism evidence="2 3">
    <name type="scientific">Algoriphagus aquaeductus</name>
    <dbReference type="NCBI Taxonomy" id="475299"/>
    <lineage>
        <taxon>Bacteria</taxon>
        <taxon>Pseudomonadati</taxon>
        <taxon>Bacteroidota</taxon>
        <taxon>Cytophagia</taxon>
        <taxon>Cytophagales</taxon>
        <taxon>Cyclobacteriaceae</taxon>
        <taxon>Algoriphagus</taxon>
    </lineage>
</organism>
<name>A0A326SBH1_9BACT</name>
<protein>
    <submittedName>
        <fullName evidence="2">Acyl-CoA reductase LuxC</fullName>
    </submittedName>
</protein>
<reference evidence="2 3" key="1">
    <citation type="submission" date="2018-06" db="EMBL/GenBank/DDBJ databases">
        <title>Genomic Encyclopedia of Archaeal and Bacterial Type Strains, Phase II (KMG-II): from individual species to whole genera.</title>
        <authorList>
            <person name="Goeker M."/>
        </authorList>
    </citation>
    <scope>NUCLEOTIDE SEQUENCE [LARGE SCALE GENOMIC DNA]</scope>
    <source>
        <strain evidence="2 3">T4</strain>
    </source>
</reference>
<keyword evidence="1" id="KW-0521">NADP</keyword>
<dbReference type="InterPro" id="IPR008670">
    <property type="entry name" value="CoA_reduct_LuxC"/>
</dbReference>
<proteinExistence type="predicted"/>
<sequence length="343" mass="38888">MNLIPTFQERVSAFIQLGKRISELDSEEKFSLFRKAENQNTWFTFLSLQSALDGISFLIKEENLERWLSAYSFSKNTNPKKVGILMAGNIPGVGFHDLMSVLISGHVACIKLSSSDSVLMKWIIDQLISINPKLEQLISVEEMLKNKDAYIATGSDNSARYFEYYFGKYPHIIRANRTSVAVLTGKETEEELSNLGDDIFQYFGLGCRNVSKLFVQNEEILIRLLQALESRAEVASHHKYHNNYEYNKSIYLVNGDKHLDNGFLILKESQELVSPVGVLYFEKFTTLEDLKLKLTASSPRIQCVIGRDELKIPGVISFGQAQMPAPWDYADGVDTLQFLLGLD</sequence>